<dbReference type="InterPro" id="IPR019546">
    <property type="entry name" value="TAT_signal_bac_arc"/>
</dbReference>
<feature type="non-terminal residue" evidence="1">
    <location>
        <position position="63"/>
    </location>
</feature>
<organism evidence="1">
    <name type="scientific">marine sediment metagenome</name>
    <dbReference type="NCBI Taxonomy" id="412755"/>
    <lineage>
        <taxon>unclassified sequences</taxon>
        <taxon>metagenomes</taxon>
        <taxon>ecological metagenomes</taxon>
    </lineage>
</organism>
<dbReference type="InterPro" id="IPR006311">
    <property type="entry name" value="TAT_signal"/>
</dbReference>
<dbReference type="AlphaFoldDB" id="X1VEG1"/>
<gene>
    <name evidence="1" type="ORF">S12H4_50323</name>
</gene>
<accession>X1VEG1</accession>
<proteinExistence type="predicted"/>
<dbReference type="PROSITE" id="PS51318">
    <property type="entry name" value="TAT"/>
    <property type="match status" value="1"/>
</dbReference>
<reference evidence="1" key="1">
    <citation type="journal article" date="2014" name="Front. Microbiol.">
        <title>High frequency of phylogenetically diverse reductive dehalogenase-homologous genes in deep subseafloor sedimentary metagenomes.</title>
        <authorList>
            <person name="Kawai M."/>
            <person name="Futagami T."/>
            <person name="Toyoda A."/>
            <person name="Takaki Y."/>
            <person name="Nishi S."/>
            <person name="Hori S."/>
            <person name="Arai W."/>
            <person name="Tsubouchi T."/>
            <person name="Morono Y."/>
            <person name="Uchiyama I."/>
            <person name="Ito T."/>
            <person name="Fujiyama A."/>
            <person name="Inagaki F."/>
            <person name="Takami H."/>
        </authorList>
    </citation>
    <scope>NUCLEOTIDE SEQUENCE</scope>
    <source>
        <strain evidence="1">Expedition CK06-06</strain>
    </source>
</reference>
<evidence type="ECO:0000313" key="1">
    <source>
        <dbReference type="EMBL" id="GAJ05020.1"/>
    </source>
</evidence>
<protein>
    <recommendedName>
        <fullName evidence="2">Sulfatase N-terminal domain-containing protein</fullName>
    </recommendedName>
</protein>
<name>X1VEG1_9ZZZZ</name>
<evidence type="ECO:0008006" key="2">
    <source>
        <dbReference type="Google" id="ProtNLM"/>
    </source>
</evidence>
<comment type="caution">
    <text evidence="1">The sequence shown here is derived from an EMBL/GenBank/DDBJ whole genome shotgun (WGS) entry which is preliminary data.</text>
</comment>
<dbReference type="NCBIfam" id="TIGR01409">
    <property type="entry name" value="TAT_signal_seq"/>
    <property type="match status" value="1"/>
</dbReference>
<sequence>MEKQTRREFLKKMGFAAASAGTLSLLPGCASMGQANRAGRKRPNIVVIISDDMGYADIGEGRF</sequence>
<dbReference type="EMBL" id="BARW01031677">
    <property type="protein sequence ID" value="GAJ05020.1"/>
    <property type="molecule type" value="Genomic_DNA"/>
</dbReference>